<dbReference type="SMART" id="SM00877">
    <property type="entry name" value="BMC"/>
    <property type="match status" value="1"/>
</dbReference>
<dbReference type="InterPro" id="IPR050575">
    <property type="entry name" value="BMC_shell"/>
</dbReference>
<feature type="region of interest" description="Disordered" evidence="4">
    <location>
        <begin position="132"/>
        <end position="159"/>
    </location>
</feature>
<dbReference type="PROSITE" id="PS51930">
    <property type="entry name" value="BMC_2"/>
    <property type="match status" value="1"/>
</dbReference>
<name>A0ABW1RDA5_9LACO</name>
<accession>A0ABW1RDA5</accession>
<evidence type="ECO:0000256" key="4">
    <source>
        <dbReference type="SAM" id="MobiDB-lite"/>
    </source>
</evidence>
<reference evidence="7" key="1">
    <citation type="journal article" date="2019" name="Int. J. Syst. Evol. Microbiol.">
        <title>The Global Catalogue of Microorganisms (GCM) 10K type strain sequencing project: providing services to taxonomists for standard genome sequencing and annotation.</title>
        <authorList>
            <consortium name="The Broad Institute Genomics Platform"/>
            <consortium name="The Broad Institute Genome Sequencing Center for Infectious Disease"/>
            <person name="Wu L."/>
            <person name="Ma J."/>
        </authorList>
    </citation>
    <scope>NUCLEOTIDE SEQUENCE [LARGE SCALE GENOMIC DNA]</scope>
    <source>
        <strain evidence="7">CCM 8904</strain>
    </source>
</reference>
<keyword evidence="7" id="KW-1185">Reference proteome</keyword>
<evidence type="ECO:0000256" key="2">
    <source>
        <dbReference type="ARBA" id="ARBA00024446"/>
    </source>
</evidence>
<evidence type="ECO:0000313" key="6">
    <source>
        <dbReference type="EMBL" id="MFC6170850.1"/>
    </source>
</evidence>
<comment type="similarity">
    <text evidence="3">Belongs to the bacterial microcompartments protein family.</text>
</comment>
<dbReference type="InterPro" id="IPR037233">
    <property type="entry name" value="CcmK-like_sf"/>
</dbReference>
<evidence type="ECO:0000259" key="5">
    <source>
        <dbReference type="PROSITE" id="PS51930"/>
    </source>
</evidence>
<comment type="subcellular location">
    <subcellularLocation>
        <location evidence="1">Bacterial microcompartment</location>
    </subcellularLocation>
</comment>
<feature type="domain" description="BMC" evidence="5">
    <location>
        <begin position="6"/>
        <end position="90"/>
    </location>
</feature>
<dbReference type="Gene3D" id="3.30.70.1710">
    <property type="match status" value="1"/>
</dbReference>
<gene>
    <name evidence="6" type="ORF">ACFQGP_09705</name>
</gene>
<dbReference type="RefSeq" id="WP_125552614.1">
    <property type="nucleotide sequence ID" value="NZ_JBHSSL010000055.1"/>
</dbReference>
<keyword evidence="2" id="KW-1283">Bacterial microcompartment</keyword>
<sequence>MSKGTSLGMIEVRGLLGAVVAADAGVKAAWVHVNDMVRIRGGLVTVMFTGDVAAVNAAVAAGLTAIQDFNCLIDHYVIARVDEQTEKLKTMDRLHNVKKLPSQPKEDKKVLPKKLSEVNIVAKSANLLITTSEENKQTSENNNKEDAAQNSSTTGNEISESNKQDIDYVVIRRKLERQRVSDLKKRAYQMNLVIPNKSIKTATKRQLVAAIMRQITRRDDK</sequence>
<dbReference type="InterPro" id="IPR044872">
    <property type="entry name" value="CcmK/CsoS1_BMC"/>
</dbReference>
<dbReference type="PANTHER" id="PTHR33941">
    <property type="entry name" value="PROPANEDIOL UTILIZATION PROTEIN PDUA"/>
    <property type="match status" value="1"/>
</dbReference>
<evidence type="ECO:0000256" key="3">
    <source>
        <dbReference type="PROSITE-ProRule" id="PRU01278"/>
    </source>
</evidence>
<dbReference type="Proteomes" id="UP001596289">
    <property type="component" value="Unassembled WGS sequence"/>
</dbReference>
<feature type="compositionally biased region" description="Basic and acidic residues" evidence="4">
    <location>
        <begin position="133"/>
        <end position="147"/>
    </location>
</feature>
<dbReference type="InterPro" id="IPR000249">
    <property type="entry name" value="BMC_dom"/>
</dbReference>
<organism evidence="6 7">
    <name type="scientific">Loigolactobacillus jiayinensis</name>
    <dbReference type="NCBI Taxonomy" id="2486016"/>
    <lineage>
        <taxon>Bacteria</taxon>
        <taxon>Bacillati</taxon>
        <taxon>Bacillota</taxon>
        <taxon>Bacilli</taxon>
        <taxon>Lactobacillales</taxon>
        <taxon>Lactobacillaceae</taxon>
        <taxon>Loigolactobacillus</taxon>
    </lineage>
</organism>
<proteinExistence type="inferred from homology"/>
<dbReference type="SUPFAM" id="SSF143414">
    <property type="entry name" value="CcmK-like"/>
    <property type="match status" value="1"/>
</dbReference>
<dbReference type="Pfam" id="PF00936">
    <property type="entry name" value="BMC"/>
    <property type="match status" value="1"/>
</dbReference>
<evidence type="ECO:0000313" key="7">
    <source>
        <dbReference type="Proteomes" id="UP001596289"/>
    </source>
</evidence>
<protein>
    <submittedName>
        <fullName evidence="6">BMC domain-containing protein</fullName>
    </submittedName>
</protein>
<dbReference type="CDD" id="cd07045">
    <property type="entry name" value="BMC_CcmK_like"/>
    <property type="match status" value="1"/>
</dbReference>
<comment type="caution">
    <text evidence="6">The sequence shown here is derived from an EMBL/GenBank/DDBJ whole genome shotgun (WGS) entry which is preliminary data.</text>
</comment>
<evidence type="ECO:0000256" key="1">
    <source>
        <dbReference type="ARBA" id="ARBA00024322"/>
    </source>
</evidence>
<feature type="compositionally biased region" description="Polar residues" evidence="4">
    <location>
        <begin position="148"/>
        <end position="159"/>
    </location>
</feature>
<dbReference type="PANTHER" id="PTHR33941:SF11">
    <property type="entry name" value="BACTERIAL MICROCOMPARTMENT SHELL PROTEIN PDUJ"/>
    <property type="match status" value="1"/>
</dbReference>
<dbReference type="EMBL" id="JBHSSL010000055">
    <property type="protein sequence ID" value="MFC6170850.1"/>
    <property type="molecule type" value="Genomic_DNA"/>
</dbReference>